<dbReference type="Proteomes" id="UP001163324">
    <property type="component" value="Chromosome 7"/>
</dbReference>
<evidence type="ECO:0000313" key="2">
    <source>
        <dbReference type="Proteomes" id="UP001163324"/>
    </source>
</evidence>
<accession>A0ACC0UVU1</accession>
<protein>
    <submittedName>
        <fullName evidence="1">Uncharacterized protein</fullName>
    </submittedName>
</protein>
<organism evidence="1 2">
    <name type="scientific">Trichothecium roseum</name>
    <dbReference type="NCBI Taxonomy" id="47278"/>
    <lineage>
        <taxon>Eukaryota</taxon>
        <taxon>Fungi</taxon>
        <taxon>Dikarya</taxon>
        <taxon>Ascomycota</taxon>
        <taxon>Pezizomycotina</taxon>
        <taxon>Sordariomycetes</taxon>
        <taxon>Hypocreomycetidae</taxon>
        <taxon>Hypocreales</taxon>
        <taxon>Hypocreales incertae sedis</taxon>
        <taxon>Trichothecium</taxon>
    </lineage>
</organism>
<sequence length="185" mass="21569">MADTQPESAPVEEKKEEEPLPPLSDHDFKIFNRMSEHMDLFHNHFRSSWTLLWDAANARRRPSNLTHRQFLDAGLSFCSSLNMHHGIEEARVFPLLARRMPEFRPGRAGPMVAQHRLIHAGLESFEAYLRAVRAGEQDLDWAELKARMESWGGVLWEHLDEEVKSLGAENMRKYWSKQEMMKMAL</sequence>
<gene>
    <name evidence="1" type="ORF">N3K66_007483</name>
</gene>
<name>A0ACC0UVU1_9HYPO</name>
<reference evidence="1" key="1">
    <citation type="submission" date="2022-10" db="EMBL/GenBank/DDBJ databases">
        <title>Complete Genome of Trichothecium roseum strain YXFP-22015, a Plant Pathogen Isolated from Citrus.</title>
        <authorList>
            <person name="Wang Y."/>
            <person name="Zhu L."/>
        </authorList>
    </citation>
    <scope>NUCLEOTIDE SEQUENCE</scope>
    <source>
        <strain evidence="1">YXFP-22015</strain>
    </source>
</reference>
<keyword evidence="2" id="KW-1185">Reference proteome</keyword>
<comment type="caution">
    <text evidence="1">The sequence shown here is derived from an EMBL/GenBank/DDBJ whole genome shotgun (WGS) entry which is preliminary data.</text>
</comment>
<dbReference type="EMBL" id="CM047946">
    <property type="protein sequence ID" value="KAI9897627.1"/>
    <property type="molecule type" value="Genomic_DNA"/>
</dbReference>
<proteinExistence type="predicted"/>
<evidence type="ECO:0000313" key="1">
    <source>
        <dbReference type="EMBL" id="KAI9897627.1"/>
    </source>
</evidence>